<sequence>MTTQSTDISDLVKQLELISRSLPSSIPIGTEADKLYRAVSSAQSESGSDDSSGVWEKLNHCFDRAFGKDCCDSQGRFTEIRRGPLGLDTFITYLKTLTWDPKAIPLDLVLDKLTRILSEVRGYSSESVLDLTFEDGNTEKSSASSKKRKEPAIPNKSSGRRPDGLTSELVELVTHTKKTGKPGWRCIATNCPHEAAGNRDKVRILGHSSKCSFLEAEHPEKYRQAVEAQGGESISAKLSRVKSDSGSGDAVAEGSEVKKAKQSTMFGSFEDKGKKKDKVAREELQLRVDQLILRLICVRGLVPEILGYPEWHELLKTLNAKIDVSTPDKFRSDYIPKEAVFVREKQIKLLSGIENLTCSFDGMDIRRKDTFYTLHAITPSRDAYLLTGLQGSSESHTAQWVQDKVSPVVKKIGSQNWAAVVSDSTNTTKAARRGICVDIPTMVDLDDSVHALHNTMGDISKLVVFKDPLDILKRIAKYFSKSALSTNRLLEYRKRNASLNDKVLRIKPPGGTRFGSLHTAAVSLLPNLEPIQYLVGTGEIKFIKVPKVQNLFAHPFSGQFDKLRRELHCYTIVVDPFIRSLWSLEAAEANASDVFIFWLAIAAYLSELFSNSEMTTGISQQVAEEVMGIFNSRYEALFSKSDIYFAAFLLDPRYPSRNFLKPNITITLPGITQASVSAPLERSGSRMEFPKAYQRLKELLKSMLQALLNLPENKSPERLETLFGERSKIQIVNRFKTQLEDFWYGRRPFNEPLRDYTSLEWWRRLQRDSNASIIAVLAIKIFSILVNSMMDERTNSNLTWFNSALRGNQTVETLIDMIQIGQWYRKHNSQTKQQERKRPVVGFRFIQEERLEKVREAAETEANACEADSEEEEDDDGIDIDAPLPPRKPAFEVDRDIDLGSPFLRDLLSTAPVPGAAAPTAAQGDNGEADEPDFNF</sequence>
<feature type="region of interest" description="Disordered" evidence="1">
    <location>
        <begin position="910"/>
        <end position="936"/>
    </location>
</feature>
<evidence type="ECO:0000313" key="3">
    <source>
        <dbReference type="Proteomes" id="UP000799118"/>
    </source>
</evidence>
<evidence type="ECO:0000256" key="1">
    <source>
        <dbReference type="SAM" id="MobiDB-lite"/>
    </source>
</evidence>
<feature type="compositionally biased region" description="Acidic residues" evidence="1">
    <location>
        <begin position="867"/>
        <end position="879"/>
    </location>
</feature>
<protein>
    <recommendedName>
        <fullName evidence="4">DUF659 domain-containing protein</fullName>
    </recommendedName>
</protein>
<feature type="region of interest" description="Disordered" evidence="1">
    <location>
        <begin position="135"/>
        <end position="165"/>
    </location>
</feature>
<keyword evidence="3" id="KW-1185">Reference proteome</keyword>
<feature type="region of interest" description="Disordered" evidence="1">
    <location>
        <begin position="237"/>
        <end position="256"/>
    </location>
</feature>
<dbReference type="InterPro" id="IPR012337">
    <property type="entry name" value="RNaseH-like_sf"/>
</dbReference>
<feature type="region of interest" description="Disordered" evidence="1">
    <location>
        <begin position="857"/>
        <end position="895"/>
    </location>
</feature>
<evidence type="ECO:0008006" key="4">
    <source>
        <dbReference type="Google" id="ProtNLM"/>
    </source>
</evidence>
<dbReference type="OrthoDB" id="4951847at2759"/>
<dbReference type="EMBL" id="ML769711">
    <property type="protein sequence ID" value="KAE9389124.1"/>
    <property type="molecule type" value="Genomic_DNA"/>
</dbReference>
<gene>
    <name evidence="2" type="ORF">BT96DRAFT_1025171</name>
</gene>
<dbReference type="SUPFAM" id="SSF53098">
    <property type="entry name" value="Ribonuclease H-like"/>
    <property type="match status" value="1"/>
</dbReference>
<reference evidence="2" key="1">
    <citation type="journal article" date="2019" name="Environ. Microbiol.">
        <title>Fungal ecological strategies reflected in gene transcription - a case study of two litter decomposers.</title>
        <authorList>
            <person name="Barbi F."/>
            <person name="Kohler A."/>
            <person name="Barry K."/>
            <person name="Baskaran P."/>
            <person name="Daum C."/>
            <person name="Fauchery L."/>
            <person name="Ihrmark K."/>
            <person name="Kuo A."/>
            <person name="LaButti K."/>
            <person name="Lipzen A."/>
            <person name="Morin E."/>
            <person name="Grigoriev I.V."/>
            <person name="Henrissat B."/>
            <person name="Lindahl B."/>
            <person name="Martin F."/>
        </authorList>
    </citation>
    <scope>NUCLEOTIDE SEQUENCE</scope>
    <source>
        <strain evidence="2">JB14</strain>
    </source>
</reference>
<name>A0A6A4GVJ5_9AGAR</name>
<evidence type="ECO:0000313" key="2">
    <source>
        <dbReference type="EMBL" id="KAE9389124.1"/>
    </source>
</evidence>
<organism evidence="2 3">
    <name type="scientific">Gymnopus androsaceus JB14</name>
    <dbReference type="NCBI Taxonomy" id="1447944"/>
    <lineage>
        <taxon>Eukaryota</taxon>
        <taxon>Fungi</taxon>
        <taxon>Dikarya</taxon>
        <taxon>Basidiomycota</taxon>
        <taxon>Agaricomycotina</taxon>
        <taxon>Agaricomycetes</taxon>
        <taxon>Agaricomycetidae</taxon>
        <taxon>Agaricales</taxon>
        <taxon>Marasmiineae</taxon>
        <taxon>Omphalotaceae</taxon>
        <taxon>Gymnopus</taxon>
    </lineage>
</organism>
<proteinExistence type="predicted"/>
<accession>A0A6A4GVJ5</accession>
<dbReference type="AlphaFoldDB" id="A0A6A4GVJ5"/>
<feature type="compositionally biased region" description="Low complexity" evidence="1">
    <location>
        <begin position="910"/>
        <end position="922"/>
    </location>
</feature>
<dbReference type="Proteomes" id="UP000799118">
    <property type="component" value="Unassembled WGS sequence"/>
</dbReference>
<feature type="compositionally biased region" description="Acidic residues" evidence="1">
    <location>
        <begin position="927"/>
        <end position="936"/>
    </location>
</feature>